<name>A0ABV7CS57_9BACI</name>
<proteinExistence type="predicted"/>
<feature type="domain" description="General stress protein 17M-like" evidence="1">
    <location>
        <begin position="7"/>
        <end position="93"/>
    </location>
</feature>
<evidence type="ECO:0000313" key="3">
    <source>
        <dbReference type="Proteomes" id="UP001595279"/>
    </source>
</evidence>
<evidence type="ECO:0000313" key="2">
    <source>
        <dbReference type="EMBL" id="MFC3039200.1"/>
    </source>
</evidence>
<comment type="caution">
    <text evidence="2">The sequence shown here is derived from an EMBL/GenBank/DDBJ whole genome shotgun (WGS) entry which is preliminary data.</text>
</comment>
<organism evidence="2 3">
    <name type="scientific">Virgibacillus xinjiangensis</name>
    <dbReference type="NCBI Taxonomy" id="393090"/>
    <lineage>
        <taxon>Bacteria</taxon>
        <taxon>Bacillati</taxon>
        <taxon>Bacillota</taxon>
        <taxon>Bacilli</taxon>
        <taxon>Bacillales</taxon>
        <taxon>Bacillaceae</taxon>
        <taxon>Virgibacillus</taxon>
    </lineage>
</organism>
<dbReference type="RefSeq" id="WP_390268159.1">
    <property type="nucleotide sequence ID" value="NZ_JBHRSA010000005.1"/>
</dbReference>
<dbReference type="EMBL" id="JBHRSA010000005">
    <property type="protein sequence ID" value="MFC3039200.1"/>
    <property type="molecule type" value="Genomic_DNA"/>
</dbReference>
<accession>A0ABV7CS57</accession>
<evidence type="ECO:0000259" key="1">
    <source>
        <dbReference type="Pfam" id="PF11181"/>
    </source>
</evidence>
<gene>
    <name evidence="2" type="ORF">ACFOGI_02925</name>
</gene>
<protein>
    <submittedName>
        <fullName evidence="2">General stress protein</fullName>
    </submittedName>
</protein>
<sequence length="137" mass="15109">MDRIIGGVFSDVEMTERAIKHLTDIGYSSKDISVLTKDKENVNKVKNDTGAITLSGIAISASGQQGITLSGTGMRTGISKAQAKQYEQYLKDGKNIVLVEAGDDNEQIIYRVFLSNKTENTEMYPEEVVNAQNRENF</sequence>
<dbReference type="InterPro" id="IPR025889">
    <property type="entry name" value="GSP17M-like_dom"/>
</dbReference>
<dbReference type="Pfam" id="PF11181">
    <property type="entry name" value="YflT"/>
    <property type="match status" value="1"/>
</dbReference>
<reference evidence="3" key="1">
    <citation type="journal article" date="2019" name="Int. J. Syst. Evol. Microbiol.">
        <title>The Global Catalogue of Microorganisms (GCM) 10K type strain sequencing project: providing services to taxonomists for standard genome sequencing and annotation.</title>
        <authorList>
            <consortium name="The Broad Institute Genomics Platform"/>
            <consortium name="The Broad Institute Genome Sequencing Center for Infectious Disease"/>
            <person name="Wu L."/>
            <person name="Ma J."/>
        </authorList>
    </citation>
    <scope>NUCLEOTIDE SEQUENCE [LARGE SCALE GENOMIC DNA]</scope>
    <source>
        <strain evidence="3">KCTC 13128</strain>
    </source>
</reference>
<keyword evidence="3" id="KW-1185">Reference proteome</keyword>
<dbReference type="Proteomes" id="UP001595279">
    <property type="component" value="Unassembled WGS sequence"/>
</dbReference>